<reference evidence="3" key="1">
    <citation type="submission" date="2021-02" db="EMBL/GenBank/DDBJ databases">
        <title>First Annotated Genome of the Yellow-green Alga Tribonema minus.</title>
        <authorList>
            <person name="Mahan K.M."/>
        </authorList>
    </citation>
    <scope>NUCLEOTIDE SEQUENCE</scope>
    <source>
        <strain evidence="3">UTEX B ZZ1240</strain>
    </source>
</reference>
<dbReference type="InterPro" id="IPR007542">
    <property type="entry name" value="MCP_C"/>
</dbReference>
<evidence type="ECO:0000313" key="3">
    <source>
        <dbReference type="EMBL" id="KAG5190066.1"/>
    </source>
</evidence>
<dbReference type="Pfam" id="PF16903">
    <property type="entry name" value="Capsid_N"/>
    <property type="match status" value="1"/>
</dbReference>
<dbReference type="OrthoDB" id="2123341at2759"/>
<accession>A0A835ZBK3</accession>
<dbReference type="AlphaFoldDB" id="A0A835ZBK3"/>
<dbReference type="Gene3D" id="2.70.9.20">
    <property type="entry name" value="Major capsid protein Vp54"/>
    <property type="match status" value="1"/>
</dbReference>
<dbReference type="Proteomes" id="UP000664859">
    <property type="component" value="Unassembled WGS sequence"/>
</dbReference>
<evidence type="ECO:0000313" key="4">
    <source>
        <dbReference type="Proteomes" id="UP000664859"/>
    </source>
</evidence>
<comment type="caution">
    <text evidence="3">The sequence shown here is derived from an EMBL/GenBank/DDBJ whole genome shotgun (WGS) entry which is preliminary data.</text>
</comment>
<dbReference type="InterPro" id="IPR016112">
    <property type="entry name" value="VP_dsDNA_II"/>
</dbReference>
<dbReference type="SUPFAM" id="SSF49749">
    <property type="entry name" value="Group II dsDNA viruses VP"/>
    <property type="match status" value="2"/>
</dbReference>
<gene>
    <name evidence="3" type="ORF">JKP88DRAFT_176230</name>
</gene>
<feature type="domain" description="Major capsid protein C-terminal" evidence="1">
    <location>
        <begin position="267"/>
        <end position="458"/>
    </location>
</feature>
<name>A0A835ZBK3_9STRA</name>
<protein>
    <submittedName>
        <fullName evidence="3">Putative major capsid protein</fullName>
    </submittedName>
</protein>
<evidence type="ECO:0000259" key="1">
    <source>
        <dbReference type="Pfam" id="PF04451"/>
    </source>
</evidence>
<sequence length="463" mass="51061">MPASGGVIQIAARGTQDAVINDSPTHTIWRAVHTRFTSCAMDDELQELSNSGFDTSSSATINRYGDLISRVSLEIVLPPLAAPEIAIAGASPAANYAPADCAAYYVNSIGYACWEDVQVEIGGSLVDQLYSDFAVIFEELAGRPGLRLEECIGKVQYSAEVDDDLIEKASRQQTLYVPLPLWMSKYQPATWGLALPIVALTFHDVRIKIKTRPIADCTVVCHRDAVSQAWTLDEGLLPLNGNTLTPLVNSDLKIRLMITSVYLDVTERAAMSSVTHSFLINTAQRQIATVPANVSSKLETKLYLNHPCSAMTWVVRPLNWNTNAGRRRFSCGFRDRYDFSHKEAGTVTSALPYGNAISPIANASLSLNGHQRWPVDMPSSYFTNHQPYVHWRTMPATPIMTYSFALEAAQWQPTSTLNFSRLDHVSLGFNFNAELQASEMLVFAEAYNLLVIRDGLGGLRFSN</sequence>
<dbReference type="InterPro" id="IPR038519">
    <property type="entry name" value="MCP_C_sf"/>
</dbReference>
<keyword evidence="4" id="KW-1185">Reference proteome</keyword>
<dbReference type="GO" id="GO:0005198">
    <property type="term" value="F:structural molecule activity"/>
    <property type="evidence" value="ECO:0007669"/>
    <property type="project" value="InterPro"/>
</dbReference>
<dbReference type="Pfam" id="PF04451">
    <property type="entry name" value="Capsid_NCLDV"/>
    <property type="match status" value="1"/>
</dbReference>
<dbReference type="Gene3D" id="2.70.9.10">
    <property type="entry name" value="Adenovirus Type 2 Hexon, domain 4"/>
    <property type="match status" value="1"/>
</dbReference>
<organism evidence="3 4">
    <name type="scientific">Tribonema minus</name>
    <dbReference type="NCBI Taxonomy" id="303371"/>
    <lineage>
        <taxon>Eukaryota</taxon>
        <taxon>Sar</taxon>
        <taxon>Stramenopiles</taxon>
        <taxon>Ochrophyta</taxon>
        <taxon>PX clade</taxon>
        <taxon>Xanthophyceae</taxon>
        <taxon>Tribonematales</taxon>
        <taxon>Tribonemataceae</taxon>
        <taxon>Tribonema</taxon>
    </lineage>
</organism>
<proteinExistence type="predicted"/>
<evidence type="ECO:0000259" key="2">
    <source>
        <dbReference type="Pfam" id="PF16903"/>
    </source>
</evidence>
<dbReference type="InterPro" id="IPR031654">
    <property type="entry name" value="Capsid_N"/>
</dbReference>
<dbReference type="EMBL" id="JAFCMP010000040">
    <property type="protein sequence ID" value="KAG5190066.1"/>
    <property type="molecule type" value="Genomic_DNA"/>
</dbReference>
<feature type="domain" description="Major capsid protein N-terminal" evidence="2">
    <location>
        <begin position="27"/>
        <end position="232"/>
    </location>
</feature>